<dbReference type="InParanoid" id="C4Y8I8"/>
<dbReference type="AlphaFoldDB" id="C4Y8I8"/>
<dbReference type="VEuPathDB" id="FungiDB:CLUG_04516"/>
<reference evidence="1 2" key="1">
    <citation type="journal article" date="2009" name="Nature">
        <title>Evolution of pathogenicity and sexual reproduction in eight Candida genomes.</title>
        <authorList>
            <person name="Butler G."/>
            <person name="Rasmussen M.D."/>
            <person name="Lin M.F."/>
            <person name="Santos M.A."/>
            <person name="Sakthikumar S."/>
            <person name="Munro C.A."/>
            <person name="Rheinbay E."/>
            <person name="Grabherr M."/>
            <person name="Forche A."/>
            <person name="Reedy J.L."/>
            <person name="Agrafioti I."/>
            <person name="Arnaud M.B."/>
            <person name="Bates S."/>
            <person name="Brown A.J."/>
            <person name="Brunke S."/>
            <person name="Costanzo M.C."/>
            <person name="Fitzpatrick D.A."/>
            <person name="de Groot P.W."/>
            <person name="Harris D."/>
            <person name="Hoyer L.L."/>
            <person name="Hube B."/>
            <person name="Klis F.M."/>
            <person name="Kodira C."/>
            <person name="Lennard N."/>
            <person name="Logue M.E."/>
            <person name="Martin R."/>
            <person name="Neiman A.M."/>
            <person name="Nikolaou E."/>
            <person name="Quail M.A."/>
            <person name="Quinn J."/>
            <person name="Santos M.C."/>
            <person name="Schmitzberger F.F."/>
            <person name="Sherlock G."/>
            <person name="Shah P."/>
            <person name="Silverstein K.A."/>
            <person name="Skrzypek M.S."/>
            <person name="Soll D."/>
            <person name="Staggs R."/>
            <person name="Stansfield I."/>
            <person name="Stumpf M.P."/>
            <person name="Sudbery P.E."/>
            <person name="Srikantha T."/>
            <person name="Zeng Q."/>
            <person name="Berman J."/>
            <person name="Berriman M."/>
            <person name="Heitman J."/>
            <person name="Gow N.A."/>
            <person name="Lorenz M.C."/>
            <person name="Birren B.W."/>
            <person name="Kellis M."/>
            <person name="Cuomo C.A."/>
        </authorList>
    </citation>
    <scope>NUCLEOTIDE SEQUENCE [LARGE SCALE GENOMIC DNA]</scope>
    <source>
        <strain evidence="1 2">ATCC 42720</strain>
    </source>
</reference>
<dbReference type="HOGENOM" id="CLU_1283136_0_0_1"/>
<dbReference type="EMBL" id="CH408080">
    <property type="protein sequence ID" value="EEQ40387.1"/>
    <property type="molecule type" value="Genomic_DNA"/>
</dbReference>
<accession>C4Y8I8</accession>
<dbReference type="KEGG" id="clu:CLUG_04516"/>
<proteinExistence type="predicted"/>
<gene>
    <name evidence="1" type="ORF">CLUG_04516</name>
</gene>
<name>C4Y8I8_CLAL4</name>
<protein>
    <submittedName>
        <fullName evidence="1">Uncharacterized protein</fullName>
    </submittedName>
</protein>
<evidence type="ECO:0000313" key="2">
    <source>
        <dbReference type="Proteomes" id="UP000007703"/>
    </source>
</evidence>
<dbReference type="Proteomes" id="UP000007703">
    <property type="component" value="Unassembled WGS sequence"/>
</dbReference>
<organism evidence="1 2">
    <name type="scientific">Clavispora lusitaniae (strain ATCC 42720)</name>
    <name type="common">Yeast</name>
    <name type="synonym">Candida lusitaniae</name>
    <dbReference type="NCBI Taxonomy" id="306902"/>
    <lineage>
        <taxon>Eukaryota</taxon>
        <taxon>Fungi</taxon>
        <taxon>Dikarya</taxon>
        <taxon>Ascomycota</taxon>
        <taxon>Saccharomycotina</taxon>
        <taxon>Pichiomycetes</taxon>
        <taxon>Metschnikowiaceae</taxon>
        <taxon>Clavispora</taxon>
    </lineage>
</organism>
<evidence type="ECO:0000313" key="1">
    <source>
        <dbReference type="EMBL" id="EEQ40387.1"/>
    </source>
</evidence>
<sequence length="215" mass="24280">MACIPFFRLTSVQNGVQIVQVKAQRCFNCTFFDVLIQVLVCCGNFSRKDSDGSWFKASICLDHIARFITDDFGRFKVNELRRNACYSFVVTRIFACFLQSVTKLVLDLSSFQIDRRQYLLSFMPIELTPCNQKPTFTGSSVVPSNCYVSALVMHIHLSFSVGISAFQSKFVSNFIQLHFCFGNSNIIIISILSLLSHNIEKFGISLVETEDSADS</sequence>